<evidence type="ECO:0000256" key="8">
    <source>
        <dbReference type="SAM" id="MobiDB-lite"/>
    </source>
</evidence>
<dbReference type="SUPFAM" id="SSF53098">
    <property type="entry name" value="Ribonuclease H-like"/>
    <property type="match status" value="1"/>
</dbReference>
<feature type="domain" description="C3H1-type" evidence="9">
    <location>
        <begin position="7"/>
        <end position="33"/>
    </location>
</feature>
<dbReference type="Pfam" id="PF00929">
    <property type="entry name" value="RNase_T"/>
    <property type="match status" value="1"/>
</dbReference>
<evidence type="ECO:0000313" key="11">
    <source>
        <dbReference type="Proteomes" id="UP001044222"/>
    </source>
</evidence>
<feature type="zinc finger region" description="C3H1-type" evidence="7">
    <location>
        <begin position="7"/>
        <end position="33"/>
    </location>
</feature>
<feature type="region of interest" description="Disordered" evidence="8">
    <location>
        <begin position="167"/>
        <end position="194"/>
    </location>
</feature>
<feature type="compositionally biased region" description="Low complexity" evidence="8">
    <location>
        <begin position="281"/>
        <end position="294"/>
    </location>
</feature>
<gene>
    <name evidence="10" type="ORF">ANANG_G00200360</name>
</gene>
<dbReference type="SMART" id="SM00479">
    <property type="entry name" value="EXOIII"/>
    <property type="match status" value="1"/>
</dbReference>
<protein>
    <recommendedName>
        <fullName evidence="9">C3H1-type domain-containing protein</fullName>
    </recommendedName>
</protein>
<feature type="region of interest" description="Disordered" evidence="8">
    <location>
        <begin position="112"/>
        <end position="152"/>
    </location>
</feature>
<dbReference type="InterPro" id="IPR013520">
    <property type="entry name" value="Ribonucl_H"/>
</dbReference>
<evidence type="ECO:0000256" key="3">
    <source>
        <dbReference type="ARBA" id="ARBA00022722"/>
    </source>
</evidence>
<reference evidence="10" key="1">
    <citation type="submission" date="2021-01" db="EMBL/GenBank/DDBJ databases">
        <title>A chromosome-scale assembly of European eel, Anguilla anguilla.</title>
        <authorList>
            <person name="Henkel C."/>
            <person name="Jong-Raadsen S.A."/>
            <person name="Dufour S."/>
            <person name="Weltzien F.-A."/>
            <person name="Palstra A.P."/>
            <person name="Pelster B."/>
            <person name="Spaink H.P."/>
            <person name="Van Den Thillart G.E."/>
            <person name="Jansen H."/>
            <person name="Zahm M."/>
            <person name="Klopp C."/>
            <person name="Cedric C."/>
            <person name="Louis A."/>
            <person name="Berthelot C."/>
            <person name="Parey E."/>
            <person name="Roest Crollius H."/>
            <person name="Montfort J."/>
            <person name="Robinson-Rechavi M."/>
            <person name="Bucao C."/>
            <person name="Bouchez O."/>
            <person name="Gislard M."/>
            <person name="Lluch J."/>
            <person name="Milhes M."/>
            <person name="Lampietro C."/>
            <person name="Lopez Roques C."/>
            <person name="Donnadieu C."/>
            <person name="Braasch I."/>
            <person name="Desvignes T."/>
            <person name="Postlethwait J."/>
            <person name="Bobe J."/>
            <person name="Guiguen Y."/>
            <person name="Dirks R."/>
        </authorList>
    </citation>
    <scope>NUCLEOTIDE SEQUENCE</scope>
    <source>
        <strain evidence="10">Tag_6206</strain>
        <tissue evidence="10">Liver</tissue>
    </source>
</reference>
<evidence type="ECO:0000256" key="5">
    <source>
        <dbReference type="ARBA" id="ARBA00022839"/>
    </source>
</evidence>
<dbReference type="InterPro" id="IPR047021">
    <property type="entry name" value="REXO1/3/4-like"/>
</dbReference>
<dbReference type="InterPro" id="IPR031736">
    <property type="entry name" value="REXO1-like_dom"/>
</dbReference>
<dbReference type="GO" id="GO:0008270">
    <property type="term" value="F:zinc ion binding"/>
    <property type="evidence" value="ECO:0007669"/>
    <property type="project" value="UniProtKB-KW"/>
</dbReference>
<dbReference type="FunFam" id="3.30.420.10:FF:000021">
    <property type="entry name" value="RNA exonuclease 1 homolog"/>
    <property type="match status" value="1"/>
</dbReference>
<feature type="region of interest" description="Disordered" evidence="8">
    <location>
        <begin position="277"/>
        <end position="366"/>
    </location>
</feature>
<keyword evidence="7" id="KW-0863">Zinc-finger</keyword>
<keyword evidence="6" id="KW-0539">Nucleus</keyword>
<evidence type="ECO:0000256" key="1">
    <source>
        <dbReference type="ARBA" id="ARBA00004123"/>
    </source>
</evidence>
<comment type="similarity">
    <text evidence="2">Belongs to the REXO1/REXO3 family.</text>
</comment>
<evidence type="ECO:0000259" key="9">
    <source>
        <dbReference type="PROSITE" id="PS50103"/>
    </source>
</evidence>
<dbReference type="InterPro" id="IPR036397">
    <property type="entry name" value="RNaseH_sf"/>
</dbReference>
<dbReference type="PROSITE" id="PS50103">
    <property type="entry name" value="ZF_C3H1"/>
    <property type="match status" value="1"/>
</dbReference>
<dbReference type="PANTHER" id="PTHR12801:SF152">
    <property type="entry name" value="EXONUCLEASE DOMAIN-CONTAINING PROTEIN"/>
    <property type="match status" value="1"/>
</dbReference>
<sequence length="995" mass="108344">MLPSAGFFEKIHCPLFLQGFCERPFCQYKHAKDEMVLTASPRPPFTRAAATARNHLAHGKIVHHTRDVSFARDPCLLELERINKEIETVKCEVEKEQRRLSHYKSLQGDSDITSKALTPYSDSAGKRSLKRPREPVSTDRSEPLTAELEDSDDGVLVIDVPPLEVKRKTRRPPKLRKASPEVPEDATPPPAVTDASVPAQACKAVVPSPAMVGTPDTVGTQSGSRCTQPSAGLPVNQGGEGDLNPNPSVLEDISKCLETLRSESEKIVSPPEMEVMTMDRSSAASQSSPVTSVSWALKDPPGEQNGNSHTVVPQKTVLQISEADSPKVQSMSPADPKYSDHPEPTADIYPISLLPDPSPSEVPQPVTSEVDLLDIPKDPLMHNISESAPKTDLSSGEDMNYSDMDLSDSDPMEECYRIFMEANQAGQGPVEQPGSSPVEMLGLEKPPVLPPGPKKRVAHVSKHNEMNKSRQQVIVPRRGPGAHLHNSSRILQLQQKAAVLTTAIKGGQAFVAAATGQRKPVTLLPVSQPTPVQTTCVNIIPVGATIQLGSNVHFIIPDGNIALPVTPVPAHMVSPQQTALTPAKPFVVKRKPKSRPEPGIKVPHDVRQRYVNLFVEEFLRTSFTVQDAFEKALAEEKMVYDRSINKLKYLSVAVNSLKKLKNQSAPSVKASTEANIKGSRGKISLSPAGLQVNDPGVVALYEQLKEHVLSEAALKENGYPLQSPDKPASAMLYGEVKKGSTDPMKRICCRCGATFSVGQSGKHVRKEECNYHYGKVVENKVPGGVETRYSCCEGAIGTPGCQVFKLHVHDAVSLDGFVKSVPKPPPENGCPGLFALDCEMCYTTHGLELARVTVVNPSLQIIYDTFVKPDNEVIDYNTRFSGVSEEDLEGSSSSIRDVQEVLLSFISADTILIGHGLEKDLCALKLLHGSVVDLTAVFPHRLGLPHKRGLLSLTADYLRRIIQESVQGHDSGEDATACMELMLWKVKEDGKVKRW</sequence>
<keyword evidence="5" id="KW-0269">Exonuclease</keyword>
<feature type="compositionally biased region" description="Basic and acidic residues" evidence="8">
    <location>
        <begin position="131"/>
        <end position="142"/>
    </location>
</feature>
<evidence type="ECO:0000256" key="4">
    <source>
        <dbReference type="ARBA" id="ARBA00022801"/>
    </source>
</evidence>
<dbReference type="CDD" id="cd06145">
    <property type="entry name" value="REX1_like"/>
    <property type="match status" value="1"/>
</dbReference>
<dbReference type="Gene3D" id="3.30.420.10">
    <property type="entry name" value="Ribonuclease H-like superfamily/Ribonuclease H"/>
    <property type="match status" value="1"/>
</dbReference>
<dbReference type="EMBL" id="JAFIRN010000010">
    <property type="protein sequence ID" value="KAG5841518.1"/>
    <property type="molecule type" value="Genomic_DNA"/>
</dbReference>
<keyword evidence="4" id="KW-0378">Hydrolase</keyword>
<dbReference type="InterPro" id="IPR034922">
    <property type="entry name" value="REX1-like_exo"/>
</dbReference>
<comment type="subcellular location">
    <subcellularLocation>
        <location evidence="1">Nucleus</location>
    </subcellularLocation>
</comment>
<dbReference type="GO" id="GO:0004527">
    <property type="term" value="F:exonuclease activity"/>
    <property type="evidence" value="ECO:0007669"/>
    <property type="project" value="UniProtKB-KW"/>
</dbReference>
<dbReference type="PANTHER" id="PTHR12801">
    <property type="entry name" value="RNA EXONUCLEASE REXO1 / RECO3 FAMILY MEMBER-RELATED"/>
    <property type="match status" value="1"/>
</dbReference>
<evidence type="ECO:0000313" key="10">
    <source>
        <dbReference type="EMBL" id="KAG5841518.1"/>
    </source>
</evidence>
<name>A0A9D3M681_ANGAN</name>
<feature type="compositionally biased region" description="Polar residues" evidence="8">
    <location>
        <begin position="217"/>
        <end position="230"/>
    </location>
</feature>
<evidence type="ECO:0000256" key="6">
    <source>
        <dbReference type="ARBA" id="ARBA00023242"/>
    </source>
</evidence>
<proteinExistence type="inferred from homology"/>
<evidence type="ECO:0000256" key="2">
    <source>
        <dbReference type="ARBA" id="ARBA00006357"/>
    </source>
</evidence>
<evidence type="ECO:0000256" key="7">
    <source>
        <dbReference type="PROSITE-ProRule" id="PRU00723"/>
    </source>
</evidence>
<keyword evidence="3" id="KW-0540">Nuclease</keyword>
<dbReference type="InterPro" id="IPR000571">
    <property type="entry name" value="Znf_CCCH"/>
</dbReference>
<feature type="compositionally biased region" description="Basic residues" evidence="8">
    <location>
        <begin position="167"/>
        <end position="177"/>
    </location>
</feature>
<dbReference type="AlphaFoldDB" id="A0A9D3M681"/>
<feature type="compositionally biased region" description="Polar residues" evidence="8">
    <location>
        <begin position="304"/>
        <end position="319"/>
    </location>
</feature>
<feature type="region of interest" description="Disordered" evidence="8">
    <location>
        <begin position="216"/>
        <end position="245"/>
    </location>
</feature>
<organism evidence="10 11">
    <name type="scientific">Anguilla anguilla</name>
    <name type="common">European freshwater eel</name>
    <name type="synonym">Muraena anguilla</name>
    <dbReference type="NCBI Taxonomy" id="7936"/>
    <lineage>
        <taxon>Eukaryota</taxon>
        <taxon>Metazoa</taxon>
        <taxon>Chordata</taxon>
        <taxon>Craniata</taxon>
        <taxon>Vertebrata</taxon>
        <taxon>Euteleostomi</taxon>
        <taxon>Actinopterygii</taxon>
        <taxon>Neopterygii</taxon>
        <taxon>Teleostei</taxon>
        <taxon>Anguilliformes</taxon>
        <taxon>Anguillidae</taxon>
        <taxon>Anguilla</taxon>
    </lineage>
</organism>
<dbReference type="InterPro" id="IPR012337">
    <property type="entry name" value="RNaseH-like_sf"/>
</dbReference>
<comment type="caution">
    <text evidence="10">The sequence shown here is derived from an EMBL/GenBank/DDBJ whole genome shotgun (WGS) entry which is preliminary data.</text>
</comment>
<dbReference type="Pfam" id="PF15870">
    <property type="entry name" value="EloA-BP1"/>
    <property type="match status" value="1"/>
</dbReference>
<keyword evidence="11" id="KW-1185">Reference proteome</keyword>
<keyword evidence="7" id="KW-0862">Zinc</keyword>
<keyword evidence="7" id="KW-0479">Metal-binding</keyword>
<dbReference type="GO" id="GO:0003676">
    <property type="term" value="F:nucleic acid binding"/>
    <property type="evidence" value="ECO:0007669"/>
    <property type="project" value="InterPro"/>
</dbReference>
<dbReference type="Proteomes" id="UP001044222">
    <property type="component" value="Chromosome 10"/>
</dbReference>
<accession>A0A9D3M681</accession>
<dbReference type="GO" id="GO:0005634">
    <property type="term" value="C:nucleus"/>
    <property type="evidence" value="ECO:0007669"/>
    <property type="project" value="UniProtKB-SubCell"/>
</dbReference>